<gene>
    <name evidence="4" type="ORF">BN9_090040</name>
</gene>
<evidence type="ECO:0000313" key="5">
    <source>
        <dbReference type="Proteomes" id="UP000053237"/>
    </source>
</evidence>
<accession>A0A024GM74</accession>
<feature type="domain" description="Phospholipase/carboxylesterase/thioesterase" evidence="3">
    <location>
        <begin position="19"/>
        <end position="79"/>
    </location>
</feature>
<comment type="caution">
    <text evidence="4">The sequence shown here is derived from an EMBL/GenBank/DDBJ whole genome shotgun (WGS) entry which is preliminary data.</text>
</comment>
<evidence type="ECO:0000259" key="3">
    <source>
        <dbReference type="Pfam" id="PF02230"/>
    </source>
</evidence>
<dbReference type="Pfam" id="PF02230">
    <property type="entry name" value="Abhydrolase_2"/>
    <property type="match status" value="1"/>
</dbReference>
<dbReference type="InterPro" id="IPR003140">
    <property type="entry name" value="PLipase/COase/thioEstase"/>
</dbReference>
<keyword evidence="2" id="KW-0378">Hydrolase</keyword>
<reference evidence="4 5" key="1">
    <citation type="submission" date="2012-05" db="EMBL/GenBank/DDBJ databases">
        <title>Recombination and specialization in a pathogen metapopulation.</title>
        <authorList>
            <person name="Gardiner A."/>
            <person name="Kemen E."/>
            <person name="Schultz-Larsen T."/>
            <person name="MacLean D."/>
            <person name="Van Oosterhout C."/>
            <person name="Jones J.D.G."/>
        </authorList>
    </citation>
    <scope>NUCLEOTIDE SEQUENCE [LARGE SCALE GENOMIC DNA]</scope>
    <source>
        <strain evidence="4 5">Ac Nc2</strain>
    </source>
</reference>
<dbReference type="GO" id="GO:0052689">
    <property type="term" value="F:carboxylic ester hydrolase activity"/>
    <property type="evidence" value="ECO:0007669"/>
    <property type="project" value="TreeGrafter"/>
</dbReference>
<dbReference type="GO" id="GO:0008474">
    <property type="term" value="F:palmitoyl-(protein) hydrolase activity"/>
    <property type="evidence" value="ECO:0007669"/>
    <property type="project" value="TreeGrafter"/>
</dbReference>
<evidence type="ECO:0000256" key="1">
    <source>
        <dbReference type="ARBA" id="ARBA00006499"/>
    </source>
</evidence>
<dbReference type="GO" id="GO:0005737">
    <property type="term" value="C:cytoplasm"/>
    <property type="evidence" value="ECO:0007669"/>
    <property type="project" value="TreeGrafter"/>
</dbReference>
<proteinExistence type="inferred from homology"/>
<dbReference type="STRING" id="65357.A0A024GM74"/>
<dbReference type="InterPro" id="IPR050565">
    <property type="entry name" value="LYPA1-2/EST-like"/>
</dbReference>
<comment type="similarity">
    <text evidence="1">Belongs to the AB hydrolase superfamily. AB hydrolase 2 family.</text>
</comment>
<dbReference type="Proteomes" id="UP000053237">
    <property type="component" value="Unassembled WGS sequence"/>
</dbReference>
<evidence type="ECO:0000256" key="2">
    <source>
        <dbReference type="ARBA" id="ARBA00022801"/>
    </source>
</evidence>
<protein>
    <recommendedName>
        <fullName evidence="3">Phospholipase/carboxylesterase/thioesterase domain-containing protein</fullName>
    </recommendedName>
</protein>
<dbReference type="InterPro" id="IPR029058">
    <property type="entry name" value="AB_hydrolase_fold"/>
</dbReference>
<name>A0A024GM74_9STRA</name>
<dbReference type="PANTHER" id="PTHR10655">
    <property type="entry name" value="LYSOPHOSPHOLIPASE-RELATED"/>
    <property type="match status" value="1"/>
</dbReference>
<dbReference type="InParanoid" id="A0A024GM74"/>
<dbReference type="PANTHER" id="PTHR10655:SF17">
    <property type="entry name" value="LYSOPHOSPHOLIPASE-LIKE PROTEIN 1"/>
    <property type="match status" value="1"/>
</dbReference>
<keyword evidence="5" id="KW-1185">Reference proteome</keyword>
<dbReference type="EMBL" id="CAIX01000196">
    <property type="protein sequence ID" value="CCI47961.1"/>
    <property type="molecule type" value="Genomic_DNA"/>
</dbReference>
<dbReference type="SUPFAM" id="SSF53474">
    <property type="entry name" value="alpha/beta-Hydrolases"/>
    <property type="match status" value="1"/>
</dbReference>
<evidence type="ECO:0000313" key="4">
    <source>
        <dbReference type="EMBL" id="CCI47961.1"/>
    </source>
</evidence>
<dbReference type="OrthoDB" id="2418081at2759"/>
<sequence>MQARWTAMKPDTDGTIRISPSKPTAAVIFAHGLGDTAHAWASSMELLSKSLPQIRFVLPTAKTQPVTLNMGMKMPSWSSTISHH</sequence>
<organism evidence="4 5">
    <name type="scientific">Albugo candida</name>
    <dbReference type="NCBI Taxonomy" id="65357"/>
    <lineage>
        <taxon>Eukaryota</taxon>
        <taxon>Sar</taxon>
        <taxon>Stramenopiles</taxon>
        <taxon>Oomycota</taxon>
        <taxon>Peronosporomycetes</taxon>
        <taxon>Albuginales</taxon>
        <taxon>Albuginaceae</taxon>
        <taxon>Albugo</taxon>
    </lineage>
</organism>
<dbReference type="AlphaFoldDB" id="A0A024GM74"/>
<dbReference type="Gene3D" id="3.40.50.1820">
    <property type="entry name" value="alpha/beta hydrolase"/>
    <property type="match status" value="1"/>
</dbReference>